<evidence type="ECO:0000313" key="3">
    <source>
        <dbReference type="Proteomes" id="UP000231057"/>
    </source>
</evidence>
<feature type="transmembrane region" description="Helical" evidence="1">
    <location>
        <begin position="15"/>
        <end position="41"/>
    </location>
</feature>
<name>A0A2D2Q3P7_PARLV</name>
<keyword evidence="1" id="KW-0812">Transmembrane</keyword>
<accession>A0A2D2Q3P7</accession>
<dbReference type="EMBL" id="CP018092">
    <property type="protein sequence ID" value="ATS18887.1"/>
    <property type="molecule type" value="Genomic_DNA"/>
</dbReference>
<keyword evidence="3" id="KW-1185">Reference proteome</keyword>
<dbReference type="OrthoDB" id="461404at2"/>
<evidence type="ECO:0000256" key="1">
    <source>
        <dbReference type="SAM" id="Phobius"/>
    </source>
</evidence>
<keyword evidence="1" id="KW-1133">Transmembrane helix</keyword>
<protein>
    <recommendedName>
        <fullName evidence="4">Prepilin-type N-terminal cleavage/methylation domain-containing protein</fullName>
    </recommendedName>
</protein>
<reference evidence="3" key="2">
    <citation type="journal article" date="2022" name="Front. Microbiol.">
        <title>Comparative Genomic Analysis Revealed Distinct Molecular Components and Organization of CO2-Concentrating Mechanism in Thermophilic Cyanobacteria.</title>
        <authorList>
            <person name="Tang J."/>
            <person name="Zhou H."/>
            <person name="Yao D."/>
            <person name="Riaz S."/>
            <person name="You D."/>
            <person name="Klepacz-Smolka A."/>
            <person name="Daroch M."/>
        </authorList>
    </citation>
    <scope>NUCLEOTIDE SEQUENCE [LARGE SCALE GENOMIC DNA]</scope>
    <source>
        <strain evidence="3">PCC 6715</strain>
    </source>
</reference>
<dbReference type="Proteomes" id="UP000231057">
    <property type="component" value="Chromosome"/>
</dbReference>
<evidence type="ECO:0008006" key="4">
    <source>
        <dbReference type="Google" id="ProtNLM"/>
    </source>
</evidence>
<evidence type="ECO:0000313" key="2">
    <source>
        <dbReference type="EMBL" id="ATS18887.1"/>
    </source>
</evidence>
<keyword evidence="1" id="KW-0472">Membrane</keyword>
<dbReference type="RefSeq" id="WP_099799225.1">
    <property type="nucleotide sequence ID" value="NZ_CP018092.1"/>
</dbReference>
<proteinExistence type="predicted"/>
<dbReference type="AlphaFoldDB" id="A0A2D2Q3P7"/>
<gene>
    <name evidence="2" type="ORF">BRW62_09175</name>
</gene>
<dbReference type="KEGG" id="slw:BRW62_09175"/>
<reference evidence="2 3" key="1">
    <citation type="submission" date="2016-11" db="EMBL/GenBank/DDBJ databases">
        <title>Complete genome sequence of thermophilic cyanobacteria strain Synechococcus sp. PCC6715.</title>
        <authorList>
            <person name="Tang J."/>
            <person name="Daroch M."/>
            <person name="Liang Y."/>
            <person name="Jiang D."/>
            <person name="Shah M."/>
        </authorList>
    </citation>
    <scope>NUCLEOTIDE SEQUENCE [LARGE SCALE GENOMIC DNA]</scope>
    <source>
        <strain evidence="2 3">PCC 6715</strain>
    </source>
</reference>
<organism evidence="2 3">
    <name type="scientific">Parathermosynechococcus lividus PCC 6715</name>
    <dbReference type="NCBI Taxonomy" id="1917166"/>
    <lineage>
        <taxon>Bacteria</taxon>
        <taxon>Bacillati</taxon>
        <taxon>Cyanobacteriota</taxon>
        <taxon>Cyanophyceae</taxon>
        <taxon>Acaryochloridales</taxon>
        <taxon>Thermosynechococcaceae</taxon>
        <taxon>Parathermosynechococcus</taxon>
    </lineage>
</organism>
<sequence>MGIVFTPVRYAQRGLTLVECIVAILVVNVAVAALAAPLMLVAATRVQNDRIAQATALALAEADRMRVLMEQGVNVTTNVIPPQSSVSATLGEPNLLSSQPPPTTVTTCTGGGMGLPTAATQGCLRTFNNAQFVVQMYRGTLTLGPNNRIVGYPMQVRVYNRATFTDGSPSTATPIQQQPATMTSSIGNVGLPLAVITTDIVQGDSSTTLCSISKCS</sequence>